<name>A0A8H3I2U8_9LECA</name>
<feature type="domain" description="DUF7357" evidence="2">
    <location>
        <begin position="1"/>
        <end position="137"/>
    </location>
</feature>
<feature type="compositionally biased region" description="Polar residues" evidence="1">
    <location>
        <begin position="1153"/>
        <end position="1162"/>
    </location>
</feature>
<feature type="compositionally biased region" description="Polar residues" evidence="1">
    <location>
        <begin position="423"/>
        <end position="432"/>
    </location>
</feature>
<evidence type="ECO:0000313" key="4">
    <source>
        <dbReference type="Proteomes" id="UP000664521"/>
    </source>
</evidence>
<comment type="caution">
    <text evidence="3">The sequence shown here is derived from an EMBL/GenBank/DDBJ whole genome shotgun (WGS) entry which is preliminary data.</text>
</comment>
<feature type="compositionally biased region" description="Polar residues" evidence="1">
    <location>
        <begin position="1305"/>
        <end position="1337"/>
    </location>
</feature>
<organism evidence="3 4">
    <name type="scientific">Heterodermia speciosa</name>
    <dbReference type="NCBI Taxonomy" id="116794"/>
    <lineage>
        <taxon>Eukaryota</taxon>
        <taxon>Fungi</taxon>
        <taxon>Dikarya</taxon>
        <taxon>Ascomycota</taxon>
        <taxon>Pezizomycotina</taxon>
        <taxon>Lecanoromycetes</taxon>
        <taxon>OSLEUM clade</taxon>
        <taxon>Lecanoromycetidae</taxon>
        <taxon>Caliciales</taxon>
        <taxon>Physciaceae</taxon>
        <taxon>Heterodermia</taxon>
    </lineage>
</organism>
<evidence type="ECO:0000259" key="2">
    <source>
        <dbReference type="Pfam" id="PF24054"/>
    </source>
</evidence>
<accession>A0A8H3I2U8</accession>
<feature type="compositionally biased region" description="Basic and acidic residues" evidence="1">
    <location>
        <begin position="490"/>
        <end position="500"/>
    </location>
</feature>
<keyword evidence="4" id="KW-1185">Reference proteome</keyword>
<feature type="compositionally biased region" description="Basic residues" evidence="1">
    <location>
        <begin position="546"/>
        <end position="555"/>
    </location>
</feature>
<feature type="compositionally biased region" description="Low complexity" evidence="1">
    <location>
        <begin position="1432"/>
        <end position="1442"/>
    </location>
</feature>
<dbReference type="OrthoDB" id="5368821at2759"/>
<feature type="region of interest" description="Disordered" evidence="1">
    <location>
        <begin position="1227"/>
        <end position="1469"/>
    </location>
</feature>
<feature type="compositionally biased region" description="Polar residues" evidence="1">
    <location>
        <begin position="301"/>
        <end position="311"/>
    </location>
</feature>
<feature type="region of interest" description="Disordered" evidence="1">
    <location>
        <begin position="621"/>
        <end position="715"/>
    </location>
</feature>
<feature type="compositionally biased region" description="Low complexity" evidence="1">
    <location>
        <begin position="442"/>
        <end position="459"/>
    </location>
</feature>
<feature type="compositionally biased region" description="Polar residues" evidence="1">
    <location>
        <begin position="471"/>
        <end position="489"/>
    </location>
</feature>
<feature type="compositionally biased region" description="Low complexity" evidence="1">
    <location>
        <begin position="1407"/>
        <end position="1417"/>
    </location>
</feature>
<feature type="compositionally biased region" description="Basic and acidic residues" evidence="1">
    <location>
        <begin position="669"/>
        <end position="685"/>
    </location>
</feature>
<sequence length="1550" mass="170997">MRLQLTVQRHRLPSVKVLYHVGLTRLTPTATGPNLTISQFLEQVNEVVPLESGSWGLEDYAVEVRGFECLHFAELSQVLKDDDEVCIRPLQTSDLKHRRISGRHQISSDGKHLIDGVAFGRPFPRRIDRPAIEIPPRKRSRAIYEIQDDDDIDELSDDHHAVVLSGVYDGDGASAEDNDEEADDDYIANDEQELDLAAELRDLRRDTLDEPETNSSDGSGETRDLDQGMGNSRRVTRSQRPNEGLGLQGPALLELVDENGRPYPGAYNNPLLDFFSQEEPLRAKEGSRRKRRKTNGLVETPQVTTNSSDTFSGAFAPRTRRESSASVKNVRFQDSPLVTPPTTILDPDDPEDSEDEDFEPPVEIHDEMDESDKENAVPRVGDVFSDNMAIGSNTSDLSGSDSDSENFSSGSSSSGSSGTDTSANQLSDTSSRLPADHEETSSSDLSSSSSSSESPSSSDSESDDDGAPVSTKESTVSPPTTNFKTQKSGPSDKTKQDQAAHLRRAQSFTNQKDPSSLLDQTEKPNLLPPEIAVSPLYVGKPGKGSKQTRRRNRGRKINDWYKRHDHLSQHAEETSIASTEAKYGDPETMGSDEFEARRKTLLESIASGGVDVATTLGELSRNTNDIPTRLSVNETSQEPAGVQRVSPRPEVVAKPLKDSKAKLGLSRKLSVEDEASKVEEAHIKQSEPAPIQDTAAPEQSAGDSPPLVQSSKPRTKIDLASSRRLVFGALGLRTPKTKEDEQALQTKLMKDIRPIRQVSTQTVTVPEKVSVEAAPETDDSWRDRIDLRAVECCQEGIKLSTPPFPFVQRWDPQQQRGYTGGKGKRAGRNTKKRNRNNQQYYDENVEEPWMERQEKRLKSVSPLAVNDNEDEPQWVDTTQSFDRQQHQNAPNGPNFEELYNGATDTALQHEDDLPSLPDNLPACANLAKQSSVPGTVIAFKRLDMSQETDWQPRVSEYKTAIIDEVLDDGTLRMTLAHRDRPNPEIFYDPATGERLYNKFEMPGYDSQEEGTEGDGGHLEMLFAELIEPKIVRPIYPEHSKGDDHMTDVNGDESAVDPDQEIVQLPANETPEKIKTIRNRQEVDETADESWGGIEDTVAEVTDRDDTADIAQDTEMEETIDHTEGNESDQVAYPDLAANMEADEPPAEDVVSVHNPSPSQANDMTLEREQPEEQRGRDVNQEVRQEIFNLIREAGWRSSLNPEVENKETVQAEASLVKNGMDEEILVRSSAPSSPRFHGFKSDSPPVPGDDSIELPAEIAETIPVQAEVPDSITEPRLPSPQQELSLDTGAVDEFPASIDQDSALWDTQANQQIASERMSSQRSTPEALKTKTTTSHNSRSRTAKSISPPQPSKSKFSPRISSTAPERVGKANGKRSNGKKDRNSNDSTSSSDDLPNLETVLARRIASLEPPSSSIPPEIKDEVSDLEISVLPHHSSTSTPSTQNTQKQHTQKRAPHRSAAPPVDESSLQYMSEGGEGFVFSSQIPEGSQFIDLTLSSDPLEAPNDSAYEGDSSLPTGPGWMQKLRRGERARSRPLGEERRGNGGVAMVGR</sequence>
<protein>
    <recommendedName>
        <fullName evidence="2">DUF7357 domain-containing protein</fullName>
    </recommendedName>
</protein>
<feature type="region of interest" description="Disordered" evidence="1">
    <location>
        <begin position="280"/>
        <end position="591"/>
    </location>
</feature>
<proteinExistence type="predicted"/>
<feature type="compositionally biased region" description="Low complexity" evidence="1">
    <location>
        <begin position="398"/>
        <end position="422"/>
    </location>
</feature>
<feature type="compositionally biased region" description="Low complexity" evidence="1">
    <location>
        <begin position="1344"/>
        <end position="1358"/>
    </location>
</feature>
<feature type="compositionally biased region" description="Basic and acidic residues" evidence="1">
    <location>
        <begin position="1164"/>
        <end position="1180"/>
    </location>
</feature>
<feature type="compositionally biased region" description="Polar residues" evidence="1">
    <location>
        <begin position="506"/>
        <end position="519"/>
    </location>
</feature>
<dbReference type="Pfam" id="PF24054">
    <property type="entry name" value="DUF7357"/>
    <property type="match status" value="1"/>
</dbReference>
<feature type="compositionally biased region" description="Basic residues" evidence="1">
    <location>
        <begin position="822"/>
        <end position="835"/>
    </location>
</feature>
<feature type="compositionally biased region" description="Basic and acidic residues" evidence="1">
    <location>
        <begin position="1525"/>
        <end position="1541"/>
    </location>
</feature>
<feature type="region of interest" description="Disordered" evidence="1">
    <location>
        <begin position="804"/>
        <end position="846"/>
    </location>
</feature>
<feature type="region of interest" description="Disordered" evidence="1">
    <location>
        <begin position="1496"/>
        <end position="1550"/>
    </location>
</feature>
<feature type="compositionally biased region" description="Basic and acidic residues" evidence="1">
    <location>
        <begin position="556"/>
        <end position="573"/>
    </location>
</feature>
<dbReference type="InterPro" id="IPR055781">
    <property type="entry name" value="DUF7357"/>
</dbReference>
<feature type="region of interest" description="Disordered" evidence="1">
    <location>
        <begin position="205"/>
        <end position="249"/>
    </location>
</feature>
<dbReference type="EMBL" id="CAJPDS010000012">
    <property type="protein sequence ID" value="CAF9912922.1"/>
    <property type="molecule type" value="Genomic_DNA"/>
</dbReference>
<feature type="region of interest" description="Disordered" evidence="1">
    <location>
        <begin position="1141"/>
        <end position="1180"/>
    </location>
</feature>
<gene>
    <name evidence="3" type="ORF">HETSPECPRED_001246</name>
</gene>
<feature type="compositionally biased region" description="Low complexity" evidence="1">
    <location>
        <begin position="336"/>
        <end position="345"/>
    </location>
</feature>
<evidence type="ECO:0000313" key="3">
    <source>
        <dbReference type="EMBL" id="CAF9912922.1"/>
    </source>
</evidence>
<reference evidence="3" key="1">
    <citation type="submission" date="2021-03" db="EMBL/GenBank/DDBJ databases">
        <authorList>
            <person name="Tagirdzhanova G."/>
        </authorList>
    </citation>
    <scope>NUCLEOTIDE SEQUENCE</scope>
</reference>
<feature type="compositionally biased region" description="Acidic residues" evidence="1">
    <location>
        <begin position="346"/>
        <end position="372"/>
    </location>
</feature>
<evidence type="ECO:0000256" key="1">
    <source>
        <dbReference type="SAM" id="MobiDB-lite"/>
    </source>
</evidence>
<dbReference type="Proteomes" id="UP000664521">
    <property type="component" value="Unassembled WGS sequence"/>
</dbReference>
<feature type="region of interest" description="Disordered" evidence="1">
    <location>
        <begin position="1080"/>
        <end position="1106"/>
    </location>
</feature>
<feature type="compositionally biased region" description="Polar residues" evidence="1">
    <location>
        <begin position="621"/>
        <end position="638"/>
    </location>
</feature>